<proteinExistence type="predicted"/>
<keyword evidence="1" id="KW-1133">Transmembrane helix</keyword>
<dbReference type="InterPro" id="IPR014562">
    <property type="entry name" value="UCP030959_TPR_rpt-cont"/>
</dbReference>
<sequence>MPIFGLGLHILVALLFAVHAVRTHQQLYWLLILFSFPMLGSVVYFFAIYLPDSRLEHGARKAVAAAARTLDPGRELREAQAAFEFTPTAQNQMRLAYAQLDAGNAPEAASTFESCLSGVFGADLEVRRGAARASLACGRTDAAIAHLDFIRRADPGFRAEETAILRAQALGAAGRAADASAAFAEALERFNSFTARAEYLIWARSVGDQALADNLRQELERTMQHWNRHTREMHADMLKRLGM</sequence>
<evidence type="ECO:0000256" key="1">
    <source>
        <dbReference type="SAM" id="Phobius"/>
    </source>
</evidence>
<accession>A0A7X2IPB1</accession>
<dbReference type="PIRSF" id="PIRSF030959">
    <property type="entry name" value="UCP030959"/>
    <property type="match status" value="1"/>
</dbReference>
<protein>
    <recommendedName>
        <fullName evidence="4">Tetratricopeptide repeat protein</fullName>
    </recommendedName>
</protein>
<dbReference type="SUPFAM" id="SSF48452">
    <property type="entry name" value="TPR-like"/>
    <property type="match status" value="1"/>
</dbReference>
<keyword evidence="3" id="KW-1185">Reference proteome</keyword>
<feature type="transmembrane region" description="Helical" evidence="1">
    <location>
        <begin position="30"/>
        <end position="50"/>
    </location>
</feature>
<evidence type="ECO:0000313" key="3">
    <source>
        <dbReference type="Proteomes" id="UP000446768"/>
    </source>
</evidence>
<organism evidence="2 3">
    <name type="scientific">Pseudoduganella rivuli</name>
    <dbReference type="NCBI Taxonomy" id="2666085"/>
    <lineage>
        <taxon>Bacteria</taxon>
        <taxon>Pseudomonadati</taxon>
        <taxon>Pseudomonadota</taxon>
        <taxon>Betaproteobacteria</taxon>
        <taxon>Burkholderiales</taxon>
        <taxon>Oxalobacteraceae</taxon>
        <taxon>Telluria group</taxon>
        <taxon>Pseudoduganella</taxon>
    </lineage>
</organism>
<evidence type="ECO:0008006" key="4">
    <source>
        <dbReference type="Google" id="ProtNLM"/>
    </source>
</evidence>
<evidence type="ECO:0000313" key="2">
    <source>
        <dbReference type="EMBL" id="MRV73692.1"/>
    </source>
</evidence>
<dbReference type="InterPro" id="IPR011990">
    <property type="entry name" value="TPR-like_helical_dom_sf"/>
</dbReference>
<keyword evidence="1" id="KW-0472">Membrane</keyword>
<dbReference type="AlphaFoldDB" id="A0A7X2IPB1"/>
<comment type="caution">
    <text evidence="2">The sequence shown here is derived from an EMBL/GenBank/DDBJ whole genome shotgun (WGS) entry which is preliminary data.</text>
</comment>
<keyword evidence="1" id="KW-0812">Transmembrane</keyword>
<dbReference type="Gene3D" id="1.25.40.10">
    <property type="entry name" value="Tetratricopeptide repeat domain"/>
    <property type="match status" value="1"/>
</dbReference>
<gene>
    <name evidence="2" type="ORF">GJ700_18425</name>
</gene>
<dbReference type="RefSeq" id="WP_154376512.1">
    <property type="nucleotide sequence ID" value="NZ_WKJJ01000011.1"/>
</dbReference>
<dbReference type="Proteomes" id="UP000446768">
    <property type="component" value="Unassembled WGS sequence"/>
</dbReference>
<name>A0A7X2IPB1_9BURK</name>
<reference evidence="2 3" key="1">
    <citation type="submission" date="2019-11" db="EMBL/GenBank/DDBJ databases">
        <title>Novel species isolated from a subtropical stream in China.</title>
        <authorList>
            <person name="Lu H."/>
        </authorList>
    </citation>
    <scope>NUCLEOTIDE SEQUENCE [LARGE SCALE GENOMIC DNA]</scope>
    <source>
        <strain evidence="2 3">FT92W</strain>
    </source>
</reference>
<dbReference type="EMBL" id="WKJJ01000011">
    <property type="protein sequence ID" value="MRV73692.1"/>
    <property type="molecule type" value="Genomic_DNA"/>
</dbReference>